<dbReference type="RefSeq" id="WP_043146588.1">
    <property type="nucleotide sequence ID" value="NZ_JSUQ01000031.1"/>
</dbReference>
<dbReference type="GO" id="GO:0006313">
    <property type="term" value="P:DNA transposition"/>
    <property type="evidence" value="ECO:0007669"/>
    <property type="project" value="InterPro"/>
</dbReference>
<evidence type="ECO:0000313" key="6">
    <source>
        <dbReference type="EMBL" id="KHQ50120.1"/>
    </source>
</evidence>
<evidence type="ECO:0000256" key="2">
    <source>
        <dbReference type="ARBA" id="ARBA00010961"/>
    </source>
</evidence>
<keyword evidence="5" id="KW-0233">DNA recombination</keyword>
<gene>
    <name evidence="6" type="ORF">OA50_05351</name>
</gene>
<protein>
    <submittedName>
        <fullName evidence="6">Transposase, mutator type</fullName>
    </submittedName>
</protein>
<dbReference type="GO" id="GO:0003677">
    <property type="term" value="F:DNA binding"/>
    <property type="evidence" value="ECO:0007669"/>
    <property type="project" value="UniProtKB-KW"/>
</dbReference>
<organism evidence="6 7">
    <name type="scientific">Mameliella alba</name>
    <dbReference type="NCBI Taxonomy" id="561184"/>
    <lineage>
        <taxon>Bacteria</taxon>
        <taxon>Pseudomonadati</taxon>
        <taxon>Pseudomonadota</taxon>
        <taxon>Alphaproteobacteria</taxon>
        <taxon>Rhodobacterales</taxon>
        <taxon>Roseobacteraceae</taxon>
        <taxon>Mameliella</taxon>
    </lineage>
</organism>
<dbReference type="Proteomes" id="UP000030960">
    <property type="component" value="Unassembled WGS sequence"/>
</dbReference>
<comment type="function">
    <text evidence="1">Required for the transposition of the insertion element.</text>
</comment>
<name>A0A0B3RFX3_9RHOB</name>
<evidence type="ECO:0000313" key="7">
    <source>
        <dbReference type="Proteomes" id="UP000030960"/>
    </source>
</evidence>
<evidence type="ECO:0000256" key="4">
    <source>
        <dbReference type="ARBA" id="ARBA00023125"/>
    </source>
</evidence>
<evidence type="ECO:0000256" key="3">
    <source>
        <dbReference type="ARBA" id="ARBA00022578"/>
    </source>
</evidence>
<dbReference type="GO" id="GO:0004803">
    <property type="term" value="F:transposase activity"/>
    <property type="evidence" value="ECO:0007669"/>
    <property type="project" value="InterPro"/>
</dbReference>
<dbReference type="Pfam" id="PF00872">
    <property type="entry name" value="Transposase_mut"/>
    <property type="match status" value="1"/>
</dbReference>
<evidence type="ECO:0000256" key="1">
    <source>
        <dbReference type="ARBA" id="ARBA00002190"/>
    </source>
</evidence>
<keyword evidence="3" id="KW-0815">Transposition</keyword>
<sequence>MDAIRVNIRSGGAVSSKAVFVALAILPDGTRDVLRLWFQANEGDKFWARMAEVPRELPHRPQIHRLRLALQPLDPHAFEKALAQRTHILIRYQNQPLSD</sequence>
<comment type="similarity">
    <text evidence="2">Belongs to the transposase mutator family.</text>
</comment>
<dbReference type="EMBL" id="JSUQ01000031">
    <property type="protein sequence ID" value="KHQ50120.1"/>
    <property type="molecule type" value="Genomic_DNA"/>
</dbReference>
<proteinExistence type="inferred from homology"/>
<keyword evidence="7" id="KW-1185">Reference proteome</keyword>
<keyword evidence="4" id="KW-0238">DNA-binding</keyword>
<dbReference type="InterPro" id="IPR001207">
    <property type="entry name" value="Transposase_mutator"/>
</dbReference>
<comment type="caution">
    <text evidence="6">The sequence shown here is derived from an EMBL/GenBank/DDBJ whole genome shotgun (WGS) entry which is preliminary data.</text>
</comment>
<dbReference type="AlphaFoldDB" id="A0A0B3RFX3"/>
<reference evidence="6 7" key="1">
    <citation type="submission" date="2014-10" db="EMBL/GenBank/DDBJ databases">
        <title>Genome sequence of Ponticoccus sp. strain UMTAT08 isolated from clonal culture of toxic dinoflagellate Alexandrium tamiyavanichii.</title>
        <authorList>
            <person name="Gan H.Y."/>
            <person name="Muhd D.-D."/>
            <person name="Mohd Noor M.E."/>
            <person name="Yeong Y.S."/>
            <person name="Usup G."/>
        </authorList>
    </citation>
    <scope>NUCLEOTIDE SEQUENCE [LARGE SCALE GENOMIC DNA]</scope>
    <source>
        <strain evidence="6 7">UMTAT08</strain>
    </source>
</reference>
<evidence type="ECO:0000256" key="5">
    <source>
        <dbReference type="ARBA" id="ARBA00023172"/>
    </source>
</evidence>
<accession>A0A0B3RFX3</accession>